<dbReference type="Proteomes" id="UP001295740">
    <property type="component" value="Unassembled WGS sequence"/>
</dbReference>
<feature type="coiled-coil region" evidence="1">
    <location>
        <begin position="330"/>
        <end position="357"/>
    </location>
</feature>
<feature type="compositionally biased region" description="Pro residues" evidence="2">
    <location>
        <begin position="145"/>
        <end position="157"/>
    </location>
</feature>
<evidence type="ECO:0000313" key="3">
    <source>
        <dbReference type="EMBL" id="CAJ2507943.1"/>
    </source>
</evidence>
<gene>
    <name evidence="3" type="ORF">KHLLAP_LOCUS8411</name>
</gene>
<feature type="region of interest" description="Disordered" evidence="2">
    <location>
        <begin position="110"/>
        <end position="159"/>
    </location>
</feature>
<name>A0AAI8VHL4_9PEZI</name>
<keyword evidence="1" id="KW-0175">Coiled coil</keyword>
<evidence type="ECO:0000256" key="1">
    <source>
        <dbReference type="SAM" id="Coils"/>
    </source>
</evidence>
<evidence type="ECO:0000256" key="2">
    <source>
        <dbReference type="SAM" id="MobiDB-lite"/>
    </source>
</evidence>
<protein>
    <submittedName>
        <fullName evidence="3">Uu.00g091290.m01.CDS01</fullName>
    </submittedName>
</protein>
<organism evidence="3 4">
    <name type="scientific">Anthostomella pinea</name>
    <dbReference type="NCBI Taxonomy" id="933095"/>
    <lineage>
        <taxon>Eukaryota</taxon>
        <taxon>Fungi</taxon>
        <taxon>Dikarya</taxon>
        <taxon>Ascomycota</taxon>
        <taxon>Pezizomycotina</taxon>
        <taxon>Sordariomycetes</taxon>
        <taxon>Xylariomycetidae</taxon>
        <taxon>Xylariales</taxon>
        <taxon>Xylariaceae</taxon>
        <taxon>Anthostomella</taxon>
    </lineage>
</organism>
<evidence type="ECO:0000313" key="4">
    <source>
        <dbReference type="Proteomes" id="UP001295740"/>
    </source>
</evidence>
<comment type="caution">
    <text evidence="3">The sequence shown here is derived from an EMBL/GenBank/DDBJ whole genome shotgun (WGS) entry which is preliminary data.</text>
</comment>
<feature type="region of interest" description="Disordered" evidence="2">
    <location>
        <begin position="45"/>
        <end position="95"/>
    </location>
</feature>
<accession>A0AAI8VHL4</accession>
<dbReference type="AlphaFoldDB" id="A0AAI8VHL4"/>
<reference evidence="3" key="1">
    <citation type="submission" date="2023-10" db="EMBL/GenBank/DDBJ databases">
        <authorList>
            <person name="Hackl T."/>
        </authorList>
    </citation>
    <scope>NUCLEOTIDE SEQUENCE</scope>
</reference>
<keyword evidence="4" id="KW-1185">Reference proteome</keyword>
<sequence>MDATLKHTSVNAGLGFAVSPHHDLQREDSEHVAEFASQVSDMTADNSTVTFSRGTAREEEGWTDSDDDSSATTNNTHGITQRSRAPFGPPSVHSSVFVSRSLPRTLAATISTIEPRLAPRSKSAHRLQSPPESRSPSEHTRRFKTPPPPPPPRPPSLPQTRLVSIARASPFETHSPTPDPTRPSSRFSEAVWAQTSTYDPTWKLAVVKRGLEISEDDSTDELPGLGYEQDDFEYGSLGDVDEDEDHEYSDQPGKGNLQRLADQYAKLRHRRAVLGDVFASIRSKRTQVQDLRHRKDEADRAFMAAVQAVLPHTQALDRLFRTMQTNLLQCQEAEQRFDDMIDDLQNGEAELESEETKFLIAAGATSIALGDETDDDSCSQATGDIALRGITGDRPQVFHPLFEQLRETVRDLQLAKELLANTKMKKMAFGARKSQTLSEDSLDLLQTYGGAGKKRALELRRSELMTEEDLEELQEYHDLEQKAIADVGVFTDRAQYLESKCLEQGVMPEDSPFRQGGFGCDPTSRDEISLGAEPSDSIHSRGYPKTLAHPVFPSLLSNPTHLLESFPQTPTESLRMAVSLPSTLPTREQHIDDAAREVNIHLLLSETRTGDKSDYINRWLLHKLHFSAMEAELLWCTFRSRLKILDIDRWQQDVLHFWWRDQAANLPPALFENIYAGRSSASVDPKNDHPSRTYSDSGQLDGLKHWDIEEAWP</sequence>
<proteinExistence type="predicted"/>
<dbReference type="EMBL" id="CAUWAG010000010">
    <property type="protein sequence ID" value="CAJ2507943.1"/>
    <property type="molecule type" value="Genomic_DNA"/>
</dbReference>